<protein>
    <submittedName>
        <fullName evidence="1">Uncharacterized protein</fullName>
    </submittedName>
</protein>
<evidence type="ECO:0000313" key="1">
    <source>
        <dbReference type="EMBL" id="SSZ40309.1"/>
    </source>
</evidence>
<sequence>MRENIKQDRQRCIINTLSIDEPLDREKRVIVQSIYTFAFL</sequence>
<dbReference type="EMBL" id="UFTD01000002">
    <property type="protein sequence ID" value="SSZ40309.1"/>
    <property type="molecule type" value="Genomic_DNA"/>
</dbReference>
<reference evidence="1 2" key="1">
    <citation type="submission" date="2018-06" db="EMBL/GenBank/DDBJ databases">
        <authorList>
            <consortium name="Pathogen Informatics"/>
            <person name="Doyle S."/>
        </authorList>
    </citation>
    <scope>NUCLEOTIDE SEQUENCE [LARGE SCALE GENOMIC DNA]</scope>
    <source>
        <strain evidence="1 2">NCTC12860</strain>
    </source>
</reference>
<accession>A0A336NN27</accession>
<dbReference type="AlphaFoldDB" id="A0A336NN27"/>
<evidence type="ECO:0000313" key="2">
    <source>
        <dbReference type="Proteomes" id="UP000253846"/>
    </source>
</evidence>
<gene>
    <name evidence="1" type="ORF">NCTC12860_01457</name>
</gene>
<dbReference type="Proteomes" id="UP000253846">
    <property type="component" value="Unassembled WGS sequence"/>
</dbReference>
<organism evidence="1 2">
    <name type="scientific">Bartonella grahamii</name>
    <dbReference type="NCBI Taxonomy" id="33045"/>
    <lineage>
        <taxon>Bacteria</taxon>
        <taxon>Pseudomonadati</taxon>
        <taxon>Pseudomonadota</taxon>
        <taxon>Alphaproteobacteria</taxon>
        <taxon>Hyphomicrobiales</taxon>
        <taxon>Bartonellaceae</taxon>
        <taxon>Bartonella</taxon>
    </lineage>
</organism>
<proteinExistence type="predicted"/>
<name>A0A336NN27_BARGR</name>